<dbReference type="Proteomes" id="UP000683360">
    <property type="component" value="Unassembled WGS sequence"/>
</dbReference>
<dbReference type="OrthoDB" id="6178408at2759"/>
<accession>A0A8S3TY90</accession>
<protein>
    <submittedName>
        <fullName evidence="2">Uncharacterized protein</fullName>
    </submittedName>
</protein>
<sequence>MRTEWRSHIIDKGMDSKCHNQYQLKEASVVLTKLDDKIFSQDTLTVLSDNDANNSTKCENTSANQNIEESQTPLSDNITQGSRKRRRKNEAPKRKIMRIDESYDVEDDIYRTYSEDRSSIDSDTDVDCCFTREKTPSHLYMTSGCGNNNANKGEQKDCIDSDKPKLYKTPIYIMKSKSTRSPDDSQSCLNSSIQTGITDPVTPHSHADSDECDFIDVTTITDSINIQSPVNSQDCQITSIDTREFTCHVSPHSPKESLRNHVNSEVQNEIINPVTSTTINSDTFPISSTSENISNKHKVILEKETKLKKEKKVPNILSRAKRASKKPLKLKDTSSSLVEIRPKPHEHFKITTATRALLDETLNKHVVSPINRPVFNSTLPIILKDASDTDKNPTPPNLSLAKSIDTSLTSQVKTPTNIPMTVNKFALSSTVSTAIKPTMSKPQYSSRLRSKSGTKYIVRKDSIISTNISDFLEPSFSSKLTKEFGSRLILKLPEKYLNETKCFKNFSPGIKSKQGTVSDSEVQGSSGLQISSVNVSPSVQINTAPKASPILKLTHSKEDYQYVDADERPIFLRSKGGLDDIMQELNMMNPELPKSPDVATKPEQTEADFQMIIPNKERKFSVKQITPTGLFLSNLKGRLMTHTKSSSKSTGSLSIQDITKPRIVQTFSMQQQVERNENDRRLREGTIFNDLHKIDDKRKKNFEKTSNFDNVQVKCKINKLQMRLNKPLSAEELKGRSENSSQRPHQSSNQQELNGNYFVDDQSKPNSALPHSGFQQKNEHDSRRLSKMELTSTTYQTNNEGLLSVTQIKQEPVDPMEESNMKPEGEKYGKIDDVKPNVLLNDSKPVFVSTNEIKSELLDSNEDLQNGNEKNKLHTYKHLHEINQTDKKPIVEPNKEGSMKKTEIPDGRTISIERNCEYKFDDHAYTRLEREASKSKGIESETYTNQNEENSQKIPLTVQEFETDVISETLLKAQNSITSPKPTSIPVYAVRCGERVVLFPASKAVTLGKPTKAEILPKLAPTPTKSQKQVSPSKNINKISMKKHQLERQKMNFVKKCALSCSQESNAKKLELDVNDLITRDFKHIIGKRPKNSMKHMCAVVVQITRSLDNKFTFSKDVLALSFTNGSNPTLVRWHTDGIHAALVTFNNKGKIQHLTVDRLLSGFYCLSLKNDPVIRKSRTFEGLLTSTLPNEDLLHSEKDFLAVGEIKSIMDPTLRKPDIKPSSGMTLTEALSDVLPKDLMQMYNPAVSDRSYIPKVHDKSWYSLEKFETFTRTYGRKRGYYTNGCRLPGEEVVN</sequence>
<feature type="region of interest" description="Disordered" evidence="1">
    <location>
        <begin position="177"/>
        <end position="206"/>
    </location>
</feature>
<gene>
    <name evidence="2" type="ORF">MEDL_48891</name>
</gene>
<feature type="region of interest" description="Disordered" evidence="1">
    <location>
        <begin position="50"/>
        <end position="93"/>
    </location>
</feature>
<evidence type="ECO:0000256" key="1">
    <source>
        <dbReference type="SAM" id="MobiDB-lite"/>
    </source>
</evidence>
<organism evidence="2 3">
    <name type="scientific">Mytilus edulis</name>
    <name type="common">Blue mussel</name>
    <dbReference type="NCBI Taxonomy" id="6550"/>
    <lineage>
        <taxon>Eukaryota</taxon>
        <taxon>Metazoa</taxon>
        <taxon>Spiralia</taxon>
        <taxon>Lophotrochozoa</taxon>
        <taxon>Mollusca</taxon>
        <taxon>Bivalvia</taxon>
        <taxon>Autobranchia</taxon>
        <taxon>Pteriomorphia</taxon>
        <taxon>Mytilida</taxon>
        <taxon>Mytiloidea</taxon>
        <taxon>Mytilidae</taxon>
        <taxon>Mytilinae</taxon>
        <taxon>Mytilus</taxon>
    </lineage>
</organism>
<feature type="region of interest" description="Disordered" evidence="1">
    <location>
        <begin position="731"/>
        <end position="784"/>
    </location>
</feature>
<comment type="caution">
    <text evidence="2">The sequence shown here is derived from an EMBL/GenBank/DDBJ whole genome shotgun (WGS) entry which is preliminary data.</text>
</comment>
<proteinExistence type="predicted"/>
<keyword evidence="3" id="KW-1185">Reference proteome</keyword>
<feature type="compositionally biased region" description="Polar residues" evidence="1">
    <location>
        <begin position="941"/>
        <end position="951"/>
    </location>
</feature>
<feature type="region of interest" description="Disordered" evidence="1">
    <location>
        <begin position="931"/>
        <end position="951"/>
    </location>
</feature>
<feature type="compositionally biased region" description="Polar residues" evidence="1">
    <location>
        <begin position="738"/>
        <end position="754"/>
    </location>
</feature>
<feature type="compositionally biased region" description="Polar residues" evidence="1">
    <location>
        <begin position="50"/>
        <end position="81"/>
    </location>
</feature>
<feature type="compositionally biased region" description="Polar residues" evidence="1">
    <location>
        <begin position="184"/>
        <end position="197"/>
    </location>
</feature>
<dbReference type="EMBL" id="CAJPWZ010002352">
    <property type="protein sequence ID" value="CAG2236352.1"/>
    <property type="molecule type" value="Genomic_DNA"/>
</dbReference>
<evidence type="ECO:0000313" key="3">
    <source>
        <dbReference type="Proteomes" id="UP000683360"/>
    </source>
</evidence>
<reference evidence="2" key="1">
    <citation type="submission" date="2021-03" db="EMBL/GenBank/DDBJ databases">
        <authorList>
            <person name="Bekaert M."/>
        </authorList>
    </citation>
    <scope>NUCLEOTIDE SEQUENCE</scope>
</reference>
<name>A0A8S3TY90_MYTED</name>
<evidence type="ECO:0000313" key="2">
    <source>
        <dbReference type="EMBL" id="CAG2236352.1"/>
    </source>
</evidence>